<sequence length="455" mass="52102">MAAQLKPSATGKYQQSIKTSSSQADMEKHHTAKGQAEAGRVPRYQRQPQGFRQPTEFRRGPDRRRTPWVPPERRTPVREISNRVPQQCVSSETNPTTKPKEDDEMTYLDVLNMLRRKNGGIVVEASTQATTQVPQIEFQQPRVRETEQATTLKTEGEKKMQAEPCNEVEASPQQAMIYVSELEHQQFQRQTDRITQLKNGNEALAAEREQLKKMLQMNKTLHDQTEQKRMDEVKDLELQFLEKKASEIEAVCKVEKLKITLQRQKDRRVEQDVLLAQQEVDITKLKTALIQTQDELKSHQLRRQEERSLLNENLKDIQHALQEEKAMQERKQQMKRVEKSPSLEKDSPSSLTQPIGQRRVSSLPCPDTVEEHRSLPPGESRRLIGVMPPQWNRLAAPSLSVLSMPVAPPGMTGCPAERNQRKQAARQEGSQTMWHHSLLPPKGPPDPSVEPIMTT</sequence>
<dbReference type="EMBL" id="REGW02000022">
    <property type="protein sequence ID" value="KAE8279893.1"/>
    <property type="molecule type" value="Genomic_DNA"/>
</dbReference>
<evidence type="ECO:0000256" key="2">
    <source>
        <dbReference type="SAM" id="MobiDB-lite"/>
    </source>
</evidence>
<dbReference type="Proteomes" id="UP000424527">
    <property type="component" value="Unassembled WGS sequence"/>
</dbReference>
<feature type="region of interest" description="Disordered" evidence="2">
    <location>
        <begin position="141"/>
        <end position="167"/>
    </location>
</feature>
<evidence type="ECO:0000256" key="1">
    <source>
        <dbReference type="SAM" id="Coils"/>
    </source>
</evidence>
<keyword evidence="1" id="KW-0175">Coiled coil</keyword>
<gene>
    <name evidence="3" type="ORF">D5F01_LYC22024</name>
</gene>
<feature type="region of interest" description="Disordered" evidence="2">
    <location>
        <begin position="411"/>
        <end position="455"/>
    </location>
</feature>
<reference evidence="3 4" key="1">
    <citation type="submission" date="2019-07" db="EMBL/GenBank/DDBJ databases">
        <title>Chromosome genome assembly for large yellow croaker.</title>
        <authorList>
            <person name="Xiao S."/>
        </authorList>
    </citation>
    <scope>NUCLEOTIDE SEQUENCE [LARGE SCALE GENOMIC DNA]</scope>
    <source>
        <strain evidence="3">JMULYC20181020</strain>
        <tissue evidence="3">Muscle</tissue>
    </source>
</reference>
<feature type="compositionally biased region" description="Polar residues" evidence="2">
    <location>
        <begin position="83"/>
        <end position="97"/>
    </location>
</feature>
<feature type="coiled-coil region" evidence="1">
    <location>
        <begin position="194"/>
        <end position="224"/>
    </location>
</feature>
<feature type="compositionally biased region" description="Basic and acidic residues" evidence="2">
    <location>
        <begin position="325"/>
        <end position="347"/>
    </location>
</feature>
<proteinExistence type="predicted"/>
<feature type="region of interest" description="Disordered" evidence="2">
    <location>
        <begin position="325"/>
        <end position="381"/>
    </location>
</feature>
<protein>
    <submittedName>
        <fullName evidence="3">Uncharacterized protein</fullName>
    </submittedName>
</protein>
<evidence type="ECO:0000313" key="4">
    <source>
        <dbReference type="Proteomes" id="UP000424527"/>
    </source>
</evidence>
<feature type="compositionally biased region" description="Basic and acidic residues" evidence="2">
    <location>
        <begin position="55"/>
        <end position="81"/>
    </location>
</feature>
<evidence type="ECO:0000313" key="3">
    <source>
        <dbReference type="EMBL" id="KAE8279893.1"/>
    </source>
</evidence>
<feature type="compositionally biased region" description="Basic and acidic residues" evidence="2">
    <location>
        <begin position="369"/>
        <end position="381"/>
    </location>
</feature>
<keyword evidence="4" id="KW-1185">Reference proteome</keyword>
<name>A0A6G0HLD3_LARCR</name>
<organism evidence="3 4">
    <name type="scientific">Larimichthys crocea</name>
    <name type="common">Large yellow croaker</name>
    <name type="synonym">Pseudosciaena crocea</name>
    <dbReference type="NCBI Taxonomy" id="215358"/>
    <lineage>
        <taxon>Eukaryota</taxon>
        <taxon>Metazoa</taxon>
        <taxon>Chordata</taxon>
        <taxon>Craniata</taxon>
        <taxon>Vertebrata</taxon>
        <taxon>Euteleostomi</taxon>
        <taxon>Actinopterygii</taxon>
        <taxon>Neopterygii</taxon>
        <taxon>Teleostei</taxon>
        <taxon>Neoteleostei</taxon>
        <taxon>Acanthomorphata</taxon>
        <taxon>Eupercaria</taxon>
        <taxon>Sciaenidae</taxon>
        <taxon>Larimichthys</taxon>
    </lineage>
</organism>
<accession>A0A6G0HLD3</accession>
<comment type="caution">
    <text evidence="3">The sequence shown here is derived from an EMBL/GenBank/DDBJ whole genome shotgun (WGS) entry which is preliminary data.</text>
</comment>
<dbReference type="AlphaFoldDB" id="A0A6G0HLD3"/>
<feature type="region of interest" description="Disordered" evidence="2">
    <location>
        <begin position="1"/>
        <end position="102"/>
    </location>
</feature>
<feature type="compositionally biased region" description="Polar residues" evidence="2">
    <location>
        <begin position="11"/>
        <end position="24"/>
    </location>
</feature>